<dbReference type="Proteomes" id="UP000824090">
    <property type="component" value="Unassembled WGS sequence"/>
</dbReference>
<dbReference type="PANTHER" id="PTHR43674:SF16">
    <property type="entry name" value="CARBON-NITROGEN FAMILY, PUTATIVE (AFU_ORTHOLOGUE AFUA_5G02350)-RELATED"/>
    <property type="match status" value="1"/>
</dbReference>
<dbReference type="SUPFAM" id="SSF56317">
    <property type="entry name" value="Carbon-nitrogen hydrolase"/>
    <property type="match status" value="1"/>
</dbReference>
<dbReference type="PROSITE" id="PS50263">
    <property type="entry name" value="CN_HYDROLASE"/>
    <property type="match status" value="1"/>
</dbReference>
<dbReference type="CDD" id="cd07197">
    <property type="entry name" value="nitrilase"/>
    <property type="match status" value="1"/>
</dbReference>
<proteinExistence type="predicted"/>
<feature type="domain" description="CN hydrolase" evidence="2">
    <location>
        <begin position="8"/>
        <end position="271"/>
    </location>
</feature>
<evidence type="ECO:0000313" key="4">
    <source>
        <dbReference type="Proteomes" id="UP000824090"/>
    </source>
</evidence>
<accession>A0A9D1L6I2</accession>
<reference evidence="3" key="2">
    <citation type="journal article" date="2021" name="PeerJ">
        <title>Extensive microbial diversity within the chicken gut microbiome revealed by metagenomics and culture.</title>
        <authorList>
            <person name="Gilroy R."/>
            <person name="Ravi A."/>
            <person name="Getino M."/>
            <person name="Pursley I."/>
            <person name="Horton D.L."/>
            <person name="Alikhan N.F."/>
            <person name="Baker D."/>
            <person name="Gharbi K."/>
            <person name="Hall N."/>
            <person name="Watson M."/>
            <person name="Adriaenssens E.M."/>
            <person name="Foster-Nyarko E."/>
            <person name="Jarju S."/>
            <person name="Secka A."/>
            <person name="Antonio M."/>
            <person name="Oren A."/>
            <person name="Chaudhuri R.R."/>
            <person name="La Ragione R."/>
            <person name="Hildebrand F."/>
            <person name="Pallen M.J."/>
        </authorList>
    </citation>
    <scope>NUCLEOTIDE SEQUENCE</scope>
    <source>
        <strain evidence="3">ChiHcec3-6078</strain>
    </source>
</reference>
<dbReference type="Pfam" id="PF00795">
    <property type="entry name" value="CN_hydrolase"/>
    <property type="match status" value="1"/>
</dbReference>
<dbReference type="GO" id="GO:0016811">
    <property type="term" value="F:hydrolase activity, acting on carbon-nitrogen (but not peptide) bonds, in linear amides"/>
    <property type="evidence" value="ECO:0007669"/>
    <property type="project" value="TreeGrafter"/>
</dbReference>
<evidence type="ECO:0000313" key="3">
    <source>
        <dbReference type="EMBL" id="HIU25132.1"/>
    </source>
</evidence>
<dbReference type="Gene3D" id="3.60.110.10">
    <property type="entry name" value="Carbon-nitrogen hydrolase"/>
    <property type="match status" value="1"/>
</dbReference>
<protein>
    <submittedName>
        <fullName evidence="3">Carbon-nitrogen hydrolase family protein</fullName>
    </submittedName>
</protein>
<dbReference type="EMBL" id="DVMP01000030">
    <property type="protein sequence ID" value="HIU25132.1"/>
    <property type="molecule type" value="Genomic_DNA"/>
</dbReference>
<dbReference type="PANTHER" id="PTHR43674">
    <property type="entry name" value="NITRILASE C965.09-RELATED"/>
    <property type="match status" value="1"/>
</dbReference>
<evidence type="ECO:0000256" key="1">
    <source>
        <dbReference type="ARBA" id="ARBA00022801"/>
    </source>
</evidence>
<name>A0A9D1L6I2_9FIRM</name>
<reference evidence="3" key="1">
    <citation type="submission" date="2020-10" db="EMBL/GenBank/DDBJ databases">
        <authorList>
            <person name="Gilroy R."/>
        </authorList>
    </citation>
    <scope>NUCLEOTIDE SEQUENCE</scope>
    <source>
        <strain evidence="3">ChiHcec3-6078</strain>
    </source>
</reference>
<dbReference type="InterPro" id="IPR050345">
    <property type="entry name" value="Aliph_Amidase/BUP"/>
</dbReference>
<gene>
    <name evidence="3" type="ORF">IAC50_01370</name>
</gene>
<dbReference type="InterPro" id="IPR036526">
    <property type="entry name" value="C-N_Hydrolase_sf"/>
</dbReference>
<sequence length="303" mass="34309">MDYQRDIITMAVVNFRVKAGDKEANLSRIADMSRAAAKRGADMILFPEMCLMGYDYFTDESIPREEKLRVTETVEGPSTKRIEKVAKEEGIYIIFGMSEKKEENADKIYNSAVVLGPEGFIGSYQKIHPFGSENLWCAKGKDPFMFDTEWGPVSIGICYDNYQFPELLRYYVWKGSRLHLNPTAVIEERPNEGSRHAFVRCYAPHLEYGVLSSSVYIASSNMTGYDMDSYFAGGSMVIGPKTNAFDEVEVTTYIGDRNDYQAKMFIGTLDLSLAVLHQCEDNPYGGGPDYRPEIYKKLFDEIG</sequence>
<dbReference type="InterPro" id="IPR003010">
    <property type="entry name" value="C-N_Hydrolase"/>
</dbReference>
<dbReference type="AlphaFoldDB" id="A0A9D1L6I2"/>
<comment type="caution">
    <text evidence="3">The sequence shown here is derived from an EMBL/GenBank/DDBJ whole genome shotgun (WGS) entry which is preliminary data.</text>
</comment>
<organism evidence="3 4">
    <name type="scientific">Candidatus Allocopromorpha excrementigallinarum</name>
    <dbReference type="NCBI Taxonomy" id="2840742"/>
    <lineage>
        <taxon>Bacteria</taxon>
        <taxon>Bacillati</taxon>
        <taxon>Bacillota</taxon>
        <taxon>Clostridia</taxon>
        <taxon>Eubacteriales</taxon>
        <taxon>Eubacteriaceae</taxon>
        <taxon>Eubacteriaceae incertae sedis</taxon>
        <taxon>Candidatus Allocopromorpha</taxon>
    </lineage>
</organism>
<keyword evidence="1 3" id="KW-0378">Hydrolase</keyword>
<evidence type="ECO:0000259" key="2">
    <source>
        <dbReference type="PROSITE" id="PS50263"/>
    </source>
</evidence>